<comment type="caution">
    <text evidence="4">The sequence shown here is derived from an EMBL/GenBank/DDBJ whole genome shotgun (WGS) entry which is preliminary data.</text>
</comment>
<dbReference type="Pfam" id="PF05402">
    <property type="entry name" value="PqqD"/>
    <property type="match status" value="1"/>
</dbReference>
<sequence length="95" mass="11213">MCAEEKIELISQLQIHPMYVFRWEEQEQAYLLLYPEGIVKLNNSAGHILKYCDGVRCVSEVIHELEREFDQQGLDKDVVKFMEVAHAKGWIRFKT</sequence>
<dbReference type="Proteomes" id="UP000632498">
    <property type="component" value="Unassembled WGS sequence"/>
</dbReference>
<evidence type="ECO:0000313" key="4">
    <source>
        <dbReference type="EMBL" id="GGF68945.1"/>
    </source>
</evidence>
<comment type="pathway">
    <text evidence="1">Cofactor biosynthesis; pyrroloquinoline quinone biosynthesis.</text>
</comment>
<accession>A0A917C2D2</accession>
<dbReference type="NCBIfam" id="NF002535">
    <property type="entry name" value="PRK02079.1"/>
    <property type="match status" value="1"/>
</dbReference>
<gene>
    <name evidence="4" type="primary">pqqD</name>
    <name evidence="4" type="ORF">GCM10011332_23880</name>
</gene>
<keyword evidence="3" id="KW-0884">PQQ biosynthesis</keyword>
<organism evidence="4 5">
    <name type="scientific">Terasakiella brassicae</name>
    <dbReference type="NCBI Taxonomy" id="1634917"/>
    <lineage>
        <taxon>Bacteria</taxon>
        <taxon>Pseudomonadati</taxon>
        <taxon>Pseudomonadota</taxon>
        <taxon>Alphaproteobacteria</taxon>
        <taxon>Rhodospirillales</taxon>
        <taxon>Terasakiellaceae</taxon>
        <taxon>Terasakiella</taxon>
    </lineage>
</organism>
<dbReference type="EMBL" id="BMHV01000017">
    <property type="protein sequence ID" value="GGF68945.1"/>
    <property type="molecule type" value="Genomic_DNA"/>
</dbReference>
<dbReference type="NCBIfam" id="TIGR03859">
    <property type="entry name" value="PQQ_PqqD"/>
    <property type="match status" value="1"/>
</dbReference>
<dbReference type="AlphaFoldDB" id="A0A917C2D2"/>
<reference evidence="4" key="1">
    <citation type="journal article" date="2014" name="Int. J. Syst. Evol. Microbiol.">
        <title>Complete genome sequence of Corynebacterium casei LMG S-19264T (=DSM 44701T), isolated from a smear-ripened cheese.</title>
        <authorList>
            <consortium name="US DOE Joint Genome Institute (JGI-PGF)"/>
            <person name="Walter F."/>
            <person name="Albersmeier A."/>
            <person name="Kalinowski J."/>
            <person name="Ruckert C."/>
        </authorList>
    </citation>
    <scope>NUCLEOTIDE SEQUENCE</scope>
    <source>
        <strain evidence="4">CGMCC 1.15254</strain>
    </source>
</reference>
<dbReference type="Gene3D" id="1.10.10.1150">
    <property type="entry name" value="Coenzyme PQQ synthesis protein D (PqqD)"/>
    <property type="match status" value="1"/>
</dbReference>
<comment type="subunit">
    <text evidence="2">Monomer. Interacts with PqqE.</text>
</comment>
<evidence type="ECO:0000256" key="2">
    <source>
        <dbReference type="ARBA" id="ARBA00011741"/>
    </source>
</evidence>
<evidence type="ECO:0000256" key="1">
    <source>
        <dbReference type="ARBA" id="ARBA00004886"/>
    </source>
</evidence>
<evidence type="ECO:0000313" key="5">
    <source>
        <dbReference type="Proteomes" id="UP000632498"/>
    </source>
</evidence>
<dbReference type="GO" id="GO:0048038">
    <property type="term" value="F:quinone binding"/>
    <property type="evidence" value="ECO:0007669"/>
    <property type="project" value="InterPro"/>
</dbReference>
<keyword evidence="5" id="KW-1185">Reference proteome</keyword>
<dbReference type="RefSeq" id="WP_188665435.1">
    <property type="nucleotide sequence ID" value="NZ_BMHV01000017.1"/>
</dbReference>
<proteinExistence type="predicted"/>
<name>A0A917C2D2_9PROT</name>
<dbReference type="InterPro" id="IPR041881">
    <property type="entry name" value="PqqD_sf"/>
</dbReference>
<dbReference type="InterPro" id="IPR022479">
    <property type="entry name" value="PqqD_bac"/>
</dbReference>
<reference evidence="4" key="2">
    <citation type="submission" date="2020-09" db="EMBL/GenBank/DDBJ databases">
        <authorList>
            <person name="Sun Q."/>
            <person name="Zhou Y."/>
        </authorList>
    </citation>
    <scope>NUCLEOTIDE SEQUENCE</scope>
    <source>
        <strain evidence="4">CGMCC 1.15254</strain>
    </source>
</reference>
<dbReference type="GO" id="GO:0018189">
    <property type="term" value="P:pyrroloquinoline quinone biosynthetic process"/>
    <property type="evidence" value="ECO:0007669"/>
    <property type="project" value="UniProtKB-KW"/>
</dbReference>
<evidence type="ECO:0000256" key="3">
    <source>
        <dbReference type="ARBA" id="ARBA00022905"/>
    </source>
</evidence>
<protein>
    <submittedName>
        <fullName evidence="4">Coenzyme PQQ synthesis protein D</fullName>
    </submittedName>
</protein>
<dbReference type="InterPro" id="IPR008792">
    <property type="entry name" value="PQQD"/>
</dbReference>